<keyword evidence="6" id="KW-1185">Reference proteome</keyword>
<accession>A0AAV2ENQ5</accession>
<name>A0AAV2ENQ5_9ROSI</name>
<dbReference type="InterPro" id="IPR005299">
    <property type="entry name" value="MeTrfase_7"/>
</dbReference>
<gene>
    <name evidence="5" type="ORF">LTRI10_LOCUS28421</name>
</gene>
<evidence type="ECO:0000256" key="3">
    <source>
        <dbReference type="ARBA" id="ARBA00022723"/>
    </source>
</evidence>
<dbReference type="GO" id="GO:0046872">
    <property type="term" value="F:metal ion binding"/>
    <property type="evidence" value="ECO:0007669"/>
    <property type="project" value="UniProtKB-KW"/>
</dbReference>
<dbReference type="InterPro" id="IPR042086">
    <property type="entry name" value="MeTrfase_capping"/>
</dbReference>
<dbReference type="SUPFAM" id="SSF53335">
    <property type="entry name" value="S-adenosyl-L-methionine-dependent methyltransferases"/>
    <property type="match status" value="1"/>
</dbReference>
<evidence type="ECO:0000313" key="6">
    <source>
        <dbReference type="Proteomes" id="UP001497516"/>
    </source>
</evidence>
<evidence type="ECO:0000256" key="4">
    <source>
        <dbReference type="ARBA" id="ARBA00022842"/>
    </source>
</evidence>
<keyword evidence="1" id="KW-0489">Methyltransferase</keyword>
<reference evidence="5 6" key="1">
    <citation type="submission" date="2024-04" db="EMBL/GenBank/DDBJ databases">
        <authorList>
            <person name="Fracassetti M."/>
        </authorList>
    </citation>
    <scope>NUCLEOTIDE SEQUENCE [LARGE SCALE GENOMIC DNA]</scope>
</reference>
<dbReference type="Proteomes" id="UP001497516">
    <property type="component" value="Chromosome 5"/>
</dbReference>
<keyword evidence="2" id="KW-0808">Transferase</keyword>
<dbReference type="InterPro" id="IPR029063">
    <property type="entry name" value="SAM-dependent_MTases_sf"/>
</dbReference>
<keyword evidence="3" id="KW-0479">Metal-binding</keyword>
<dbReference type="Pfam" id="PF03492">
    <property type="entry name" value="Methyltransf_7"/>
    <property type="match status" value="1"/>
</dbReference>
<dbReference type="AlphaFoldDB" id="A0AAV2ENQ5"/>
<proteinExistence type="predicted"/>
<dbReference type="Gene3D" id="3.40.50.150">
    <property type="entry name" value="Vaccinia Virus protein VP39"/>
    <property type="match status" value="1"/>
</dbReference>
<dbReference type="EMBL" id="OZ034818">
    <property type="protein sequence ID" value="CAL1387434.1"/>
    <property type="molecule type" value="Genomic_DNA"/>
</dbReference>
<evidence type="ECO:0000256" key="1">
    <source>
        <dbReference type="ARBA" id="ARBA00022603"/>
    </source>
</evidence>
<sequence length="362" mass="40795">MEMANVLHMNGSLEDTSYAMNSLLQRKGISKTLPITKETVVRLMRSWSFPKGKGKLVMADLGCASGPNTLLLVSEVIKAVSRELGQECPELQIFLNDLPGNDFNNVFTSIQGFKENMKKEMGDPNSLISIAGVPGSFYDRLFLTDSLHFIHSSYSLHWRSQVPEGLEENKGNIYLASSSPPGVLEAYCKQFQTDFSSFLKFRSQELVTGGRMVLTIPGRRGEQHSEKECCYLVMSMALNQMATEGLIDQQKLDSFNLPLYMPSAMEVETEVRKQGSFAIEHLELWDMDWNVYEGEANLAGDGGYNLSKCMKAVFDPVIAHHFHLSREITDEVFRRYALLLSDWMAKESPVFMSLTVSLTKRH</sequence>
<protein>
    <submittedName>
        <fullName evidence="5">Uncharacterized protein</fullName>
    </submittedName>
</protein>
<dbReference type="Gene3D" id="1.10.1200.270">
    <property type="entry name" value="Methyltransferase, alpha-helical capping domain"/>
    <property type="match status" value="1"/>
</dbReference>
<keyword evidence="4" id="KW-0460">Magnesium</keyword>
<organism evidence="5 6">
    <name type="scientific">Linum trigynum</name>
    <dbReference type="NCBI Taxonomy" id="586398"/>
    <lineage>
        <taxon>Eukaryota</taxon>
        <taxon>Viridiplantae</taxon>
        <taxon>Streptophyta</taxon>
        <taxon>Embryophyta</taxon>
        <taxon>Tracheophyta</taxon>
        <taxon>Spermatophyta</taxon>
        <taxon>Magnoliopsida</taxon>
        <taxon>eudicotyledons</taxon>
        <taxon>Gunneridae</taxon>
        <taxon>Pentapetalae</taxon>
        <taxon>rosids</taxon>
        <taxon>fabids</taxon>
        <taxon>Malpighiales</taxon>
        <taxon>Linaceae</taxon>
        <taxon>Linum</taxon>
    </lineage>
</organism>
<evidence type="ECO:0000313" key="5">
    <source>
        <dbReference type="EMBL" id="CAL1387434.1"/>
    </source>
</evidence>
<evidence type="ECO:0000256" key="2">
    <source>
        <dbReference type="ARBA" id="ARBA00022679"/>
    </source>
</evidence>
<dbReference type="GO" id="GO:0032259">
    <property type="term" value="P:methylation"/>
    <property type="evidence" value="ECO:0007669"/>
    <property type="project" value="UniProtKB-KW"/>
</dbReference>
<dbReference type="PANTHER" id="PTHR31009">
    <property type="entry name" value="S-ADENOSYL-L-METHIONINE:CARBOXYL METHYLTRANSFERASE FAMILY PROTEIN"/>
    <property type="match status" value="1"/>
</dbReference>
<dbReference type="GO" id="GO:0008168">
    <property type="term" value="F:methyltransferase activity"/>
    <property type="evidence" value="ECO:0007669"/>
    <property type="project" value="UniProtKB-KW"/>
</dbReference>